<feature type="compositionally biased region" description="Polar residues" evidence="1">
    <location>
        <begin position="60"/>
        <end position="70"/>
    </location>
</feature>
<accession>A0A8X7YHC3</accession>
<evidence type="ECO:0000259" key="2">
    <source>
        <dbReference type="Pfam" id="PF01926"/>
    </source>
</evidence>
<organism evidence="3 4">
    <name type="scientific">Populus tomentosa</name>
    <name type="common">Chinese white poplar</name>
    <dbReference type="NCBI Taxonomy" id="118781"/>
    <lineage>
        <taxon>Eukaryota</taxon>
        <taxon>Viridiplantae</taxon>
        <taxon>Streptophyta</taxon>
        <taxon>Embryophyta</taxon>
        <taxon>Tracheophyta</taxon>
        <taxon>Spermatophyta</taxon>
        <taxon>Magnoliopsida</taxon>
        <taxon>eudicotyledons</taxon>
        <taxon>Gunneridae</taxon>
        <taxon>Pentapetalae</taxon>
        <taxon>rosids</taxon>
        <taxon>fabids</taxon>
        <taxon>Malpighiales</taxon>
        <taxon>Salicaceae</taxon>
        <taxon>Saliceae</taxon>
        <taxon>Populus</taxon>
    </lineage>
</organism>
<evidence type="ECO:0000256" key="1">
    <source>
        <dbReference type="SAM" id="MobiDB-lite"/>
    </source>
</evidence>
<dbReference type="GO" id="GO:0005525">
    <property type="term" value="F:GTP binding"/>
    <property type="evidence" value="ECO:0007669"/>
    <property type="project" value="InterPro"/>
</dbReference>
<gene>
    <name evidence="3" type="ORF">POTOM_046006</name>
</gene>
<dbReference type="Proteomes" id="UP000886885">
    <property type="component" value="Chromosome 14A"/>
</dbReference>
<sequence length="372" mass="41932">MVEDIGGPEADKWALICGVTLWKPWLGRSHCVCREHRMSPEEERMVGWRRPGEEFPNPSPTHHVSASKTSKPPPLSGVARFVRTALFVRPGANPDEVTEEMILPGSNIVVGPYAGHAHFKEVESVKSRGAAKYCPRDELPEFAILGRSNLGKSSLINAFVRKKEVALTSEKPGKVLRLSGSSLHFLSKRGKVGKIMLTFRVYARSFEFEVVLDFNCALSYLQYSASAGTERNLGWSCLSYSFSMLLLSFKMVKAAFVYSSCPLDIRWYFLNREALVAVLLLIDASVLPQKIDLDCANWLGRNNIPMTFVFTKCDKMKGGKGIRPDENIRNFQELIGQNYQQHPAWIMTSIVIGLGRDELLLHMSQLRNYWDQ</sequence>
<reference evidence="3" key="1">
    <citation type="journal article" date="2020" name="bioRxiv">
        <title>Hybrid origin of Populus tomentosa Carr. identified through genome sequencing and phylogenomic analysis.</title>
        <authorList>
            <person name="An X."/>
            <person name="Gao K."/>
            <person name="Chen Z."/>
            <person name="Li J."/>
            <person name="Yang X."/>
            <person name="Yang X."/>
            <person name="Zhou J."/>
            <person name="Guo T."/>
            <person name="Zhao T."/>
            <person name="Huang S."/>
            <person name="Miao D."/>
            <person name="Khan W.U."/>
            <person name="Rao P."/>
            <person name="Ye M."/>
            <person name="Lei B."/>
            <person name="Liao W."/>
            <person name="Wang J."/>
            <person name="Ji L."/>
            <person name="Li Y."/>
            <person name="Guo B."/>
            <person name="Mustafa N.S."/>
            <person name="Li S."/>
            <person name="Yun Q."/>
            <person name="Keller S.R."/>
            <person name="Mao J."/>
            <person name="Zhang R."/>
            <person name="Strauss S.H."/>
        </authorList>
    </citation>
    <scope>NUCLEOTIDE SEQUENCE</scope>
    <source>
        <strain evidence="3">GM15</strain>
        <tissue evidence="3">Leaf</tissue>
    </source>
</reference>
<dbReference type="PANTHER" id="PTHR11649:SF75">
    <property type="entry name" value="PROTEIN, PUTATIVE, EXPRESSED-RELATED"/>
    <property type="match status" value="1"/>
</dbReference>
<feature type="region of interest" description="Disordered" evidence="1">
    <location>
        <begin position="49"/>
        <end position="75"/>
    </location>
</feature>
<keyword evidence="4" id="KW-1185">Reference proteome</keyword>
<feature type="domain" description="G" evidence="2">
    <location>
        <begin position="142"/>
        <end position="174"/>
    </location>
</feature>
<dbReference type="PANTHER" id="PTHR11649">
    <property type="entry name" value="MSS1/TRME-RELATED GTP-BINDING PROTEIN"/>
    <property type="match status" value="1"/>
</dbReference>
<dbReference type="Pfam" id="PF01926">
    <property type="entry name" value="MMR_HSR1"/>
    <property type="match status" value="1"/>
</dbReference>
<dbReference type="EMBL" id="JAAWWB010000027">
    <property type="protein sequence ID" value="KAG6748967.1"/>
    <property type="molecule type" value="Genomic_DNA"/>
</dbReference>
<evidence type="ECO:0000313" key="4">
    <source>
        <dbReference type="Proteomes" id="UP000886885"/>
    </source>
</evidence>
<evidence type="ECO:0000313" key="3">
    <source>
        <dbReference type="EMBL" id="KAG6748967.1"/>
    </source>
</evidence>
<name>A0A8X7YHC3_POPTO</name>
<dbReference type="OrthoDB" id="391988at2759"/>
<protein>
    <recommendedName>
        <fullName evidence="2">G domain-containing protein</fullName>
    </recommendedName>
</protein>
<dbReference type="InterPro" id="IPR006073">
    <property type="entry name" value="GTP-bd"/>
</dbReference>
<comment type="caution">
    <text evidence="3">The sequence shown here is derived from an EMBL/GenBank/DDBJ whole genome shotgun (WGS) entry which is preliminary data.</text>
</comment>
<proteinExistence type="predicted"/>
<dbReference type="AlphaFoldDB" id="A0A8X7YHC3"/>